<dbReference type="CDD" id="cd00448">
    <property type="entry name" value="YjgF_YER057c_UK114_family"/>
    <property type="match status" value="1"/>
</dbReference>
<dbReference type="InterPro" id="IPR035959">
    <property type="entry name" value="RutC-like_sf"/>
</dbReference>
<reference evidence="3" key="1">
    <citation type="submission" date="2020-10" db="EMBL/GenBank/DDBJ databases">
        <authorList>
            <person name="Kikuchi T."/>
        </authorList>
    </citation>
    <scope>NUCLEOTIDE SEQUENCE</scope>
    <source>
        <strain evidence="3">NKZ352</strain>
    </source>
</reference>
<dbReference type="Pfam" id="PF01042">
    <property type="entry name" value="Ribonuc_L-PSP"/>
    <property type="match status" value="1"/>
</dbReference>
<dbReference type="InterPro" id="IPR006175">
    <property type="entry name" value="YjgF/YER057c/UK114"/>
</dbReference>
<dbReference type="Gene3D" id="3.30.1330.40">
    <property type="entry name" value="RutC-like"/>
    <property type="match status" value="1"/>
</dbReference>
<dbReference type="AlphaFoldDB" id="A0A8S1GWN5"/>
<evidence type="ECO:0000256" key="1">
    <source>
        <dbReference type="ARBA" id="ARBA00010552"/>
    </source>
</evidence>
<protein>
    <submittedName>
        <fullName evidence="3">Uncharacterized protein</fullName>
    </submittedName>
</protein>
<dbReference type="PANTHER" id="PTHR11803:SF39">
    <property type="entry name" value="2-IMINOBUTANOATE_2-IMINOPROPANOATE DEAMINASE"/>
    <property type="match status" value="1"/>
</dbReference>
<dbReference type="OrthoDB" id="309640at2759"/>
<dbReference type="PROSITE" id="PS01094">
    <property type="entry name" value="UPF0076"/>
    <property type="match status" value="1"/>
</dbReference>
<organism evidence="3 4">
    <name type="scientific">Caenorhabditis auriculariae</name>
    <dbReference type="NCBI Taxonomy" id="2777116"/>
    <lineage>
        <taxon>Eukaryota</taxon>
        <taxon>Metazoa</taxon>
        <taxon>Ecdysozoa</taxon>
        <taxon>Nematoda</taxon>
        <taxon>Chromadorea</taxon>
        <taxon>Rhabditida</taxon>
        <taxon>Rhabditina</taxon>
        <taxon>Rhabditomorpha</taxon>
        <taxon>Rhabditoidea</taxon>
        <taxon>Rhabditidae</taxon>
        <taxon>Peloderinae</taxon>
        <taxon>Caenorhabditis</taxon>
    </lineage>
</organism>
<comment type="caution">
    <text evidence="3">The sequence shown here is derived from an EMBL/GenBank/DDBJ whole genome shotgun (WGS) entry which is preliminary data.</text>
</comment>
<dbReference type="GO" id="GO:0005739">
    <property type="term" value="C:mitochondrion"/>
    <property type="evidence" value="ECO:0007669"/>
    <property type="project" value="TreeGrafter"/>
</dbReference>
<comment type="similarity">
    <text evidence="1">Belongs to the RutC family.</text>
</comment>
<dbReference type="FunFam" id="3.30.1330.40:FF:000001">
    <property type="entry name" value="L-PSP family endoribonuclease"/>
    <property type="match status" value="1"/>
</dbReference>
<gene>
    <name evidence="3" type="ORF">CAUJ_LOCUS4205</name>
</gene>
<dbReference type="PANTHER" id="PTHR11803">
    <property type="entry name" value="2-IMINOBUTANOATE/2-IMINOPROPANOATE DEAMINASE RIDA"/>
    <property type="match status" value="1"/>
</dbReference>
<proteinExistence type="inferred from homology"/>
<evidence type="ECO:0000313" key="3">
    <source>
        <dbReference type="EMBL" id="CAD6188286.1"/>
    </source>
</evidence>
<dbReference type="GO" id="GO:0005829">
    <property type="term" value="C:cytosol"/>
    <property type="evidence" value="ECO:0007669"/>
    <property type="project" value="TreeGrafter"/>
</dbReference>
<dbReference type="Proteomes" id="UP000835052">
    <property type="component" value="Unassembled WGS sequence"/>
</dbReference>
<feature type="region of interest" description="Disordered" evidence="2">
    <location>
        <begin position="1"/>
        <end position="26"/>
    </location>
</feature>
<dbReference type="EMBL" id="CAJGYM010000008">
    <property type="protein sequence ID" value="CAD6188286.1"/>
    <property type="molecule type" value="Genomic_DNA"/>
</dbReference>
<dbReference type="GO" id="GO:0019239">
    <property type="term" value="F:deaminase activity"/>
    <property type="evidence" value="ECO:0007669"/>
    <property type="project" value="TreeGrafter"/>
</dbReference>
<name>A0A8S1GWN5_9PELO</name>
<evidence type="ECO:0000256" key="2">
    <source>
        <dbReference type="SAM" id="MobiDB-lite"/>
    </source>
</evidence>
<dbReference type="NCBIfam" id="TIGR00004">
    <property type="entry name" value="Rid family detoxifying hydrolase"/>
    <property type="match status" value="1"/>
</dbReference>
<accession>A0A8S1GWN5</accession>
<sequence length="166" mass="17542">MPLLPPSGPVLKRENSETESDGPENKRLATGMAQKITRQIIHSTSAPAAIGPYSQAVRAGNTIYLSGSLGLDPHSGELKNGVVEQTHQSLKNIGEVLKAAGVGYNNVVKTTVLLANINDFAAVNDVYKEYFTEKFPARAAYQVAALPKGGLVEIEAVAVAGEVQDV</sequence>
<keyword evidence="4" id="KW-1185">Reference proteome</keyword>
<evidence type="ECO:0000313" key="4">
    <source>
        <dbReference type="Proteomes" id="UP000835052"/>
    </source>
</evidence>
<dbReference type="InterPro" id="IPR006056">
    <property type="entry name" value="RidA"/>
</dbReference>
<dbReference type="SUPFAM" id="SSF55298">
    <property type="entry name" value="YjgF-like"/>
    <property type="match status" value="1"/>
</dbReference>
<dbReference type="InterPro" id="IPR019897">
    <property type="entry name" value="RidA_CS"/>
</dbReference>